<evidence type="ECO:0000256" key="1">
    <source>
        <dbReference type="SAM" id="MobiDB-lite"/>
    </source>
</evidence>
<gene>
    <name evidence="2" type="primary">csd2</name>
    <name evidence="2" type="ORF">GCM10011402_10270</name>
</gene>
<reference evidence="3" key="1">
    <citation type="journal article" date="2019" name="Int. J. Syst. Evol. Microbiol.">
        <title>The Global Catalogue of Microorganisms (GCM) 10K type strain sequencing project: providing services to taxonomists for standard genome sequencing and annotation.</title>
        <authorList>
            <consortium name="The Broad Institute Genomics Platform"/>
            <consortium name="The Broad Institute Genome Sequencing Center for Infectious Disease"/>
            <person name="Wu L."/>
            <person name="Ma J."/>
        </authorList>
    </citation>
    <scope>NUCLEOTIDE SEQUENCE [LARGE SCALE GENOMIC DNA]</scope>
    <source>
        <strain evidence="3">CGMCC 1.15419</strain>
    </source>
</reference>
<organism evidence="2 3">
    <name type="scientific">Paracoccus acridae</name>
    <dbReference type="NCBI Taxonomy" id="1795310"/>
    <lineage>
        <taxon>Bacteria</taxon>
        <taxon>Pseudomonadati</taxon>
        <taxon>Pseudomonadota</taxon>
        <taxon>Alphaproteobacteria</taxon>
        <taxon>Rhodobacterales</taxon>
        <taxon>Paracoccaceae</taxon>
        <taxon>Paracoccus</taxon>
    </lineage>
</organism>
<evidence type="ECO:0000313" key="2">
    <source>
        <dbReference type="EMBL" id="GGF60226.1"/>
    </source>
</evidence>
<protein>
    <submittedName>
        <fullName evidence="2">Type I-C CRISPR-associated protein Cas7/Csd2</fullName>
    </submittedName>
</protein>
<dbReference type="InterPro" id="IPR013418">
    <property type="entry name" value="CRISPR-assoc_prot_Cas7/Csd2"/>
</dbReference>
<dbReference type="Proteomes" id="UP000640509">
    <property type="component" value="Unassembled WGS sequence"/>
</dbReference>
<accession>A0ABQ1VF57</accession>
<dbReference type="Pfam" id="PF05107">
    <property type="entry name" value="Cas_Cas7"/>
    <property type="match status" value="1"/>
</dbReference>
<name>A0ABQ1VF57_9RHOB</name>
<dbReference type="NCBIfam" id="TIGR02589">
    <property type="entry name" value="cas_Csd2"/>
    <property type="match status" value="1"/>
</dbReference>
<dbReference type="InterPro" id="IPR006482">
    <property type="entry name" value="Cas7_Csh2/Csh2"/>
</dbReference>
<proteinExistence type="predicted"/>
<feature type="compositionally biased region" description="Basic and acidic residues" evidence="1">
    <location>
        <begin position="189"/>
        <end position="209"/>
    </location>
</feature>
<sequence>MTGQADLFIEQHLQTAEGSLPVTTLSRRHDFVLVFDVTNGNPNGDPDAGNLPRLDPETSHGLVSDVSLKRKIRNYVELARAGEAGHHIYVQEGAILNEKHRQAYLDVRPDDAKARKDAKLNPKDDAEAQALRNFMCRNFFDVRTFGAVMSTGINCGQVKGPVQMTFASSVEPILPVEVSITRMAATNEAEQKKRAEGAEDGDTRTDNRTMGRKHIVPYGLYVAHGFISAKFAERTGFSEADLDLLFEALTNMFEHDRSAARGEMTTRRLIAFRHENALGNAPAHKLFDRVRIGRNVDGEFRELDDRGLGNLAPARKFSDYIVQINREGLPEGVEILDLV</sequence>
<dbReference type="NCBIfam" id="TIGR01595">
    <property type="entry name" value="cas_CT1132"/>
    <property type="match status" value="1"/>
</dbReference>
<dbReference type="CDD" id="cd09689">
    <property type="entry name" value="Cas7_I-C"/>
    <property type="match status" value="1"/>
</dbReference>
<keyword evidence="3" id="KW-1185">Reference proteome</keyword>
<feature type="region of interest" description="Disordered" evidence="1">
    <location>
        <begin position="187"/>
        <end position="209"/>
    </location>
</feature>
<comment type="caution">
    <text evidence="2">The sequence shown here is derived from an EMBL/GenBank/DDBJ whole genome shotgun (WGS) entry which is preliminary data.</text>
</comment>
<evidence type="ECO:0000313" key="3">
    <source>
        <dbReference type="Proteomes" id="UP000640509"/>
    </source>
</evidence>
<dbReference type="EMBL" id="BMIV01000002">
    <property type="protein sequence ID" value="GGF60226.1"/>
    <property type="molecule type" value="Genomic_DNA"/>
</dbReference>